<reference evidence="2 3" key="1">
    <citation type="submission" date="2012-11" db="EMBL/GenBank/DDBJ databases">
        <title>Whole genome sequence of Acidocella aminolytica 101 = DSM 11237.</title>
        <authorList>
            <person name="Azuma Y."/>
            <person name="Higashiura N."/>
            <person name="Hirakawa H."/>
            <person name="Matsushita K."/>
        </authorList>
    </citation>
    <scope>NUCLEOTIDE SEQUENCE [LARGE SCALE GENOMIC DNA]</scope>
    <source>
        <strain evidence="3">101 / DSM 11237</strain>
    </source>
</reference>
<sequence>MDRDSLVLAVVLGVLCLGILGIGMDLLASVLRGKSQPALADDALRHFLRAAPPMPDAEQDAAKLDDKLRNAELFTFRRQTSRGFAAMQPNPKRFRPAKEALGDGPTPVDFAVIRKEVRAALGDGAG</sequence>
<name>A0A0D6PJP5_9PROT</name>
<feature type="transmembrane region" description="Helical" evidence="1">
    <location>
        <begin position="6"/>
        <end position="28"/>
    </location>
</feature>
<keyword evidence="1" id="KW-0472">Membrane</keyword>
<dbReference type="EMBL" id="BANC01000090">
    <property type="protein sequence ID" value="GAN81418.1"/>
    <property type="molecule type" value="Genomic_DNA"/>
</dbReference>
<protein>
    <submittedName>
        <fullName evidence="2">Uncharacterized protein</fullName>
    </submittedName>
</protein>
<organism evidence="2 3">
    <name type="scientific">Acidocella aminolytica 101 = DSM 11237</name>
    <dbReference type="NCBI Taxonomy" id="1120923"/>
    <lineage>
        <taxon>Bacteria</taxon>
        <taxon>Pseudomonadati</taxon>
        <taxon>Pseudomonadota</taxon>
        <taxon>Alphaproteobacteria</taxon>
        <taxon>Acetobacterales</taxon>
        <taxon>Acidocellaceae</taxon>
        <taxon>Acidocella</taxon>
    </lineage>
</organism>
<dbReference type="Proteomes" id="UP000032668">
    <property type="component" value="Unassembled WGS sequence"/>
</dbReference>
<proteinExistence type="predicted"/>
<evidence type="ECO:0000313" key="2">
    <source>
        <dbReference type="EMBL" id="GAN81418.1"/>
    </source>
</evidence>
<comment type="caution">
    <text evidence="2">The sequence shown here is derived from an EMBL/GenBank/DDBJ whole genome shotgun (WGS) entry which is preliminary data.</text>
</comment>
<evidence type="ECO:0000313" key="3">
    <source>
        <dbReference type="Proteomes" id="UP000032668"/>
    </source>
</evidence>
<dbReference type="STRING" id="1120923.SAMN02746095_02874"/>
<dbReference type="AlphaFoldDB" id="A0A0D6PJP5"/>
<accession>A0A0D6PJP5</accession>
<keyword evidence="1" id="KW-0812">Transmembrane</keyword>
<dbReference type="RefSeq" id="WP_048879804.1">
    <property type="nucleotide sequence ID" value="NZ_BANC01000090.1"/>
</dbReference>
<keyword evidence="3" id="KW-1185">Reference proteome</keyword>
<evidence type="ECO:0000256" key="1">
    <source>
        <dbReference type="SAM" id="Phobius"/>
    </source>
</evidence>
<keyword evidence="1" id="KW-1133">Transmembrane helix</keyword>
<gene>
    <name evidence="2" type="ORF">Aam_092_039</name>
</gene>